<name>A0A3E0UC48_9GAMM</name>
<dbReference type="PANTHER" id="PTHR33525">
    <property type="match status" value="1"/>
</dbReference>
<accession>A0A3E0UC48</accession>
<dbReference type="SUPFAM" id="SSF109604">
    <property type="entry name" value="HD-domain/PDEase-like"/>
    <property type="match status" value="1"/>
</dbReference>
<evidence type="ECO:0000259" key="1">
    <source>
        <dbReference type="PROSITE" id="PS51833"/>
    </source>
</evidence>
<evidence type="ECO:0000313" key="2">
    <source>
        <dbReference type="EMBL" id="REL34163.1"/>
    </source>
</evidence>
<organism evidence="2 3">
    <name type="scientific">Thalassotalea euphylliae</name>
    <dbReference type="NCBI Taxonomy" id="1655234"/>
    <lineage>
        <taxon>Bacteria</taxon>
        <taxon>Pseudomonadati</taxon>
        <taxon>Pseudomonadota</taxon>
        <taxon>Gammaproteobacteria</taxon>
        <taxon>Alteromonadales</taxon>
        <taxon>Colwelliaceae</taxon>
        <taxon>Thalassotalea</taxon>
    </lineage>
</organism>
<evidence type="ECO:0000313" key="3">
    <source>
        <dbReference type="Proteomes" id="UP000256999"/>
    </source>
</evidence>
<gene>
    <name evidence="2" type="ORF">DXX92_01710</name>
</gene>
<dbReference type="InterPro" id="IPR013976">
    <property type="entry name" value="HDOD"/>
</dbReference>
<dbReference type="OrthoDB" id="6233174at2"/>
<dbReference type="RefSeq" id="WP_115998840.1">
    <property type="nucleotide sequence ID" value="NZ_QUOV01000001.1"/>
</dbReference>
<dbReference type="PANTHER" id="PTHR33525:SF6">
    <property type="entry name" value="HDOD DOMAIN-CONTAINING PROTEIN"/>
    <property type="match status" value="1"/>
</dbReference>
<protein>
    <submittedName>
        <fullName evidence="2">HDOD domain-containing protein</fullName>
    </submittedName>
</protein>
<dbReference type="Proteomes" id="UP000256999">
    <property type="component" value="Unassembled WGS sequence"/>
</dbReference>
<reference evidence="2 3" key="1">
    <citation type="submission" date="2018-08" db="EMBL/GenBank/DDBJ databases">
        <title>Thalassotalea euphylliae genome.</title>
        <authorList>
            <person name="Summers S."/>
            <person name="Rice S.A."/>
            <person name="Freckelton M.L."/>
            <person name="Nedved B.T."/>
            <person name="Hadfield M.G."/>
        </authorList>
    </citation>
    <scope>NUCLEOTIDE SEQUENCE [LARGE SCALE GENOMIC DNA]</scope>
    <source>
        <strain evidence="2 3">H2</strain>
    </source>
</reference>
<comment type="caution">
    <text evidence="2">The sequence shown here is derived from an EMBL/GenBank/DDBJ whole genome shotgun (WGS) entry which is preliminary data.</text>
</comment>
<proteinExistence type="predicted"/>
<dbReference type="InterPro" id="IPR052340">
    <property type="entry name" value="RNase_Y/CdgJ"/>
</dbReference>
<dbReference type="Pfam" id="PF08668">
    <property type="entry name" value="HDOD"/>
    <property type="match status" value="1"/>
</dbReference>
<dbReference type="EMBL" id="QUOV01000001">
    <property type="protein sequence ID" value="REL34163.1"/>
    <property type="molecule type" value="Genomic_DNA"/>
</dbReference>
<feature type="domain" description="HDOD" evidence="1">
    <location>
        <begin position="102"/>
        <end position="314"/>
    </location>
</feature>
<dbReference type="Gene3D" id="1.10.3210.10">
    <property type="entry name" value="Hypothetical protein af1432"/>
    <property type="match status" value="1"/>
</dbReference>
<dbReference type="PROSITE" id="PS51833">
    <property type="entry name" value="HDOD"/>
    <property type="match status" value="1"/>
</dbReference>
<sequence length="381" mass="43675">MQLFEQHDATWVLYQRYISLCIKKEFAQQQTGTLVTFNHQDSEQAHRRRELLEVEEQAKQEKAIKEHGEQHFRNQVMNKFFTKVAGEINTEFEQKENFYQSFLAIEDAAPAILEILSLRAASLNRVTPLVSSLHWLAEEAINLVNKPQYRKNADVKVTQANLAVSYIGLENLKLVMPTFILKHWLPLSTAPYPLMKRKLWNDSLSVALATRALGEAQGIDWYRAFTAGMLSNVGTLAVTRCFLEKFSDSYNREIKDAYDNRDKRLHDALVSLEQSPELLLEQLCTRSYMVGADLIEQMKFDRLPITEPLFDLAFARTTSAMSELAQLVTKAKAYVMFRSLAKEELINNDEAKQLLSVAKITPADIALLKKTDINHLKLNFS</sequence>
<dbReference type="AlphaFoldDB" id="A0A3E0UC48"/>